<dbReference type="PANTHER" id="PTHR30040">
    <property type="entry name" value="THIAMINE BIOSYNTHESIS LIPOPROTEIN APBE"/>
    <property type="match status" value="1"/>
</dbReference>
<dbReference type="GO" id="GO:0016740">
    <property type="term" value="F:transferase activity"/>
    <property type="evidence" value="ECO:0007669"/>
    <property type="project" value="UniProtKB-UniRule"/>
</dbReference>
<protein>
    <recommendedName>
        <fullName evidence="2 10">FAD:protein FMN transferase</fullName>
        <ecNumber evidence="1 10">2.7.1.180</ecNumber>
    </recommendedName>
    <alternativeName>
        <fullName evidence="8 10">Flavin transferase</fullName>
    </alternativeName>
</protein>
<evidence type="ECO:0000256" key="10">
    <source>
        <dbReference type="PIRNR" id="PIRNR006268"/>
    </source>
</evidence>
<keyword evidence="5 10" id="KW-0479">Metal-binding</keyword>
<evidence type="ECO:0000256" key="6">
    <source>
        <dbReference type="ARBA" id="ARBA00022827"/>
    </source>
</evidence>
<keyword evidence="4 10" id="KW-0808">Transferase</keyword>
<dbReference type="SUPFAM" id="SSF143631">
    <property type="entry name" value="ApbE-like"/>
    <property type="match status" value="1"/>
</dbReference>
<evidence type="ECO:0000256" key="11">
    <source>
        <dbReference type="PIRSR" id="PIRSR006268-2"/>
    </source>
</evidence>
<comment type="cofactor">
    <cofactor evidence="11">
        <name>Mg(2+)</name>
        <dbReference type="ChEBI" id="CHEBI:18420"/>
    </cofactor>
    <cofactor evidence="11">
        <name>Mn(2+)</name>
        <dbReference type="ChEBI" id="CHEBI:29035"/>
    </cofactor>
    <text evidence="11">Magnesium. Can also use manganese.</text>
</comment>
<keyword evidence="12" id="KW-0732">Signal</keyword>
<dbReference type="EC" id="2.7.1.180" evidence="1 10"/>
<evidence type="ECO:0000256" key="2">
    <source>
        <dbReference type="ARBA" id="ARBA00016337"/>
    </source>
</evidence>
<evidence type="ECO:0000256" key="12">
    <source>
        <dbReference type="SAM" id="SignalP"/>
    </source>
</evidence>
<evidence type="ECO:0000256" key="5">
    <source>
        <dbReference type="ARBA" id="ARBA00022723"/>
    </source>
</evidence>
<dbReference type="Pfam" id="PF02424">
    <property type="entry name" value="ApbE"/>
    <property type="match status" value="1"/>
</dbReference>
<reference evidence="13" key="1">
    <citation type="submission" date="2022-10" db="EMBL/GenBank/DDBJ databases">
        <authorList>
            <person name="Koch H."/>
        </authorList>
    </citation>
    <scope>NUCLEOTIDE SEQUENCE</scope>
    <source>
        <strain evidence="13">DNF</strain>
    </source>
</reference>
<dbReference type="InterPro" id="IPR003374">
    <property type="entry name" value="ApbE-like_sf"/>
</dbReference>
<evidence type="ECO:0000313" key="14">
    <source>
        <dbReference type="Proteomes" id="UP001179121"/>
    </source>
</evidence>
<name>A0AA86TEQ1_9BACT</name>
<evidence type="ECO:0000256" key="7">
    <source>
        <dbReference type="ARBA" id="ARBA00022842"/>
    </source>
</evidence>
<feature type="binding site" evidence="11">
    <location>
        <position position="304"/>
    </location>
    <ligand>
        <name>Mg(2+)</name>
        <dbReference type="ChEBI" id="CHEBI:18420"/>
    </ligand>
</feature>
<gene>
    <name evidence="13" type="ORF">DNFV4_03830</name>
</gene>
<dbReference type="KEGG" id="nti:DNFV4_03830"/>
<dbReference type="PIRSF" id="PIRSF006268">
    <property type="entry name" value="ApbE"/>
    <property type="match status" value="1"/>
</dbReference>
<dbReference type="GO" id="GO:0046872">
    <property type="term" value="F:metal ion binding"/>
    <property type="evidence" value="ECO:0007669"/>
    <property type="project" value="UniProtKB-UniRule"/>
</dbReference>
<dbReference type="PANTHER" id="PTHR30040:SF2">
    <property type="entry name" value="FAD:PROTEIN FMN TRANSFERASE"/>
    <property type="match status" value="1"/>
</dbReference>
<organism evidence="13 14">
    <name type="scientific">Nitrospira tepida</name>
    <dbReference type="NCBI Taxonomy" id="2973512"/>
    <lineage>
        <taxon>Bacteria</taxon>
        <taxon>Pseudomonadati</taxon>
        <taxon>Nitrospirota</taxon>
        <taxon>Nitrospiria</taxon>
        <taxon>Nitrospirales</taxon>
        <taxon>Nitrospiraceae</taxon>
        <taxon>Nitrospira</taxon>
    </lineage>
</organism>
<feature type="chain" id="PRO_5041664401" description="FAD:protein FMN transferase" evidence="12">
    <location>
        <begin position="39"/>
        <end position="350"/>
    </location>
</feature>
<keyword evidence="14" id="KW-1185">Reference proteome</keyword>
<evidence type="ECO:0000256" key="1">
    <source>
        <dbReference type="ARBA" id="ARBA00011955"/>
    </source>
</evidence>
<dbReference type="EMBL" id="OX365700">
    <property type="protein sequence ID" value="CAI4033394.1"/>
    <property type="molecule type" value="Genomic_DNA"/>
</dbReference>
<proteinExistence type="inferred from homology"/>
<dbReference type="Proteomes" id="UP001179121">
    <property type="component" value="Chromosome"/>
</dbReference>
<dbReference type="AlphaFoldDB" id="A0AA86TEQ1"/>
<keyword evidence="3 10" id="KW-0285">Flavoprotein</keyword>
<comment type="catalytic activity">
    <reaction evidence="9 10">
        <text>L-threonyl-[protein] + FAD = FMN-L-threonyl-[protein] + AMP + H(+)</text>
        <dbReference type="Rhea" id="RHEA:36847"/>
        <dbReference type="Rhea" id="RHEA-COMP:11060"/>
        <dbReference type="Rhea" id="RHEA-COMP:11061"/>
        <dbReference type="ChEBI" id="CHEBI:15378"/>
        <dbReference type="ChEBI" id="CHEBI:30013"/>
        <dbReference type="ChEBI" id="CHEBI:57692"/>
        <dbReference type="ChEBI" id="CHEBI:74257"/>
        <dbReference type="ChEBI" id="CHEBI:456215"/>
        <dbReference type="EC" id="2.7.1.180"/>
    </reaction>
</comment>
<evidence type="ECO:0000313" key="13">
    <source>
        <dbReference type="EMBL" id="CAI4033394.1"/>
    </source>
</evidence>
<dbReference type="RefSeq" id="WP_289270557.1">
    <property type="nucleotide sequence ID" value="NZ_OX365700.1"/>
</dbReference>
<dbReference type="Gene3D" id="3.10.520.10">
    <property type="entry name" value="ApbE-like domains"/>
    <property type="match status" value="1"/>
</dbReference>
<evidence type="ECO:0000256" key="9">
    <source>
        <dbReference type="ARBA" id="ARBA00048540"/>
    </source>
</evidence>
<evidence type="ECO:0000256" key="3">
    <source>
        <dbReference type="ARBA" id="ARBA00022630"/>
    </source>
</evidence>
<sequence length="350" mass="37767">MLPRSLFAIRVMRVRIFQIPVLFLLSVNLSCASVPANAQPVLVKRSQMQMGTLVTVTSVAPTETVAQAAATAAFHEIHRLEALISTWIPTSELSQANAAAGRKPVRISPETLAVLKRSLEIAAWTDGGFNIAIGPAAEAWSVTERQQIPSERELQDLRDLVDLSQIQLDDTAGTVFLSKPGMKVDVGGIGKGYAADLAARAMQRAGATAGVVALSGDIKTFGRLPGGSRFPVGIRHPRKEDELLAYVELQDEAISTAGDYERFFERDGMRYHHILDPTTLRPARGCRSVTVIAREGALADGLDTGIFVMGPERGMDLVERLPDVEAVIVDEAGTVRVSSGLTGRVRMLME</sequence>
<keyword evidence="7 10" id="KW-0460">Magnesium</keyword>
<feature type="binding site" evidence="11">
    <location>
        <position position="300"/>
    </location>
    <ligand>
        <name>Mg(2+)</name>
        <dbReference type="ChEBI" id="CHEBI:18420"/>
    </ligand>
</feature>
<dbReference type="InterPro" id="IPR024932">
    <property type="entry name" value="ApbE"/>
</dbReference>
<feature type="signal peptide" evidence="12">
    <location>
        <begin position="1"/>
        <end position="38"/>
    </location>
</feature>
<feature type="binding site" evidence="11">
    <location>
        <position position="188"/>
    </location>
    <ligand>
        <name>Mg(2+)</name>
        <dbReference type="ChEBI" id="CHEBI:18420"/>
    </ligand>
</feature>
<accession>A0AA86TEQ1</accession>
<keyword evidence="6 10" id="KW-0274">FAD</keyword>
<evidence type="ECO:0000256" key="8">
    <source>
        <dbReference type="ARBA" id="ARBA00031306"/>
    </source>
</evidence>
<evidence type="ECO:0000256" key="4">
    <source>
        <dbReference type="ARBA" id="ARBA00022679"/>
    </source>
</evidence>
<comment type="similarity">
    <text evidence="10">Belongs to the ApbE family.</text>
</comment>